<keyword evidence="4" id="KW-0418">Kinase</keyword>
<feature type="transmembrane region" description="Helical" evidence="1">
    <location>
        <begin position="84"/>
        <end position="109"/>
    </location>
</feature>
<dbReference type="Proteomes" id="UP001139451">
    <property type="component" value="Unassembled WGS sequence"/>
</dbReference>
<keyword evidence="1" id="KW-1133">Transmembrane helix</keyword>
<gene>
    <name evidence="4" type="ORF">M9978_05305</name>
</gene>
<feature type="domain" description="Signal transduction histidine kinase internal region" evidence="3">
    <location>
        <begin position="178"/>
        <end position="258"/>
    </location>
</feature>
<dbReference type="GO" id="GO:0000155">
    <property type="term" value="F:phosphorelay sensor kinase activity"/>
    <property type="evidence" value="ECO:0007669"/>
    <property type="project" value="InterPro"/>
</dbReference>
<keyword evidence="5" id="KW-1185">Reference proteome</keyword>
<feature type="domain" description="Histidine kinase/HSP90-like ATPase" evidence="2">
    <location>
        <begin position="277"/>
        <end position="366"/>
    </location>
</feature>
<name>A0A9X2HM44_9SPHN</name>
<evidence type="ECO:0000256" key="1">
    <source>
        <dbReference type="SAM" id="Phobius"/>
    </source>
</evidence>
<feature type="transmembrane region" description="Helical" evidence="1">
    <location>
        <begin position="54"/>
        <end position="72"/>
    </location>
</feature>
<accession>A0A9X2HM44</accession>
<evidence type="ECO:0000313" key="5">
    <source>
        <dbReference type="Proteomes" id="UP001139451"/>
    </source>
</evidence>
<keyword evidence="4" id="KW-0808">Transferase</keyword>
<dbReference type="Pfam" id="PF02518">
    <property type="entry name" value="HATPase_c"/>
    <property type="match status" value="1"/>
</dbReference>
<keyword evidence="1" id="KW-0812">Transmembrane</keyword>
<comment type="caution">
    <text evidence="4">The sequence shown here is derived from an EMBL/GenBank/DDBJ whole genome shotgun (WGS) entry which is preliminary data.</text>
</comment>
<protein>
    <submittedName>
        <fullName evidence="4">Histidine kinase</fullName>
    </submittedName>
</protein>
<dbReference type="InterPro" id="IPR003594">
    <property type="entry name" value="HATPase_dom"/>
</dbReference>
<dbReference type="PANTHER" id="PTHR34220:SF7">
    <property type="entry name" value="SENSOR HISTIDINE KINASE YPDA"/>
    <property type="match status" value="1"/>
</dbReference>
<evidence type="ECO:0000259" key="2">
    <source>
        <dbReference type="Pfam" id="PF02518"/>
    </source>
</evidence>
<organism evidence="4 5">
    <name type="scientific">Sphingomonas tagetis</name>
    <dbReference type="NCBI Taxonomy" id="2949092"/>
    <lineage>
        <taxon>Bacteria</taxon>
        <taxon>Pseudomonadati</taxon>
        <taxon>Pseudomonadota</taxon>
        <taxon>Alphaproteobacteria</taxon>
        <taxon>Sphingomonadales</taxon>
        <taxon>Sphingomonadaceae</taxon>
        <taxon>Sphingomonas</taxon>
    </lineage>
</organism>
<dbReference type="InterPro" id="IPR036890">
    <property type="entry name" value="HATPase_C_sf"/>
</dbReference>
<dbReference type="Gene3D" id="3.30.565.10">
    <property type="entry name" value="Histidine kinase-like ATPase, C-terminal domain"/>
    <property type="match status" value="1"/>
</dbReference>
<dbReference type="SUPFAM" id="SSF55874">
    <property type="entry name" value="ATPase domain of HSP90 chaperone/DNA topoisomerase II/histidine kinase"/>
    <property type="match status" value="1"/>
</dbReference>
<proteinExistence type="predicted"/>
<dbReference type="EMBL" id="JAMLDX010000003">
    <property type="protein sequence ID" value="MCP3729843.1"/>
    <property type="molecule type" value="Genomic_DNA"/>
</dbReference>
<dbReference type="RefSeq" id="WP_254291939.1">
    <property type="nucleotide sequence ID" value="NZ_JAMLDX010000003.1"/>
</dbReference>
<feature type="transmembrane region" description="Helical" evidence="1">
    <location>
        <begin position="139"/>
        <end position="160"/>
    </location>
</feature>
<dbReference type="PANTHER" id="PTHR34220">
    <property type="entry name" value="SENSOR HISTIDINE KINASE YPDA"/>
    <property type="match status" value="1"/>
</dbReference>
<feature type="transmembrane region" description="Helical" evidence="1">
    <location>
        <begin position="20"/>
        <end position="42"/>
    </location>
</feature>
<evidence type="ECO:0000259" key="3">
    <source>
        <dbReference type="Pfam" id="PF06580"/>
    </source>
</evidence>
<dbReference type="InterPro" id="IPR010559">
    <property type="entry name" value="Sig_transdc_His_kin_internal"/>
</dbReference>
<sequence length="371" mass="40787">MPVEHRTEPASFTVPPRIALLSIVGFWVFYFVSVTARAAILARPGYNWMTVDNRAWVALCGIGFTWLLYLALQRFSRRTLRARVAAAFLLSAACATAYSTVNYLSFYVYDPLPPELEHGKQESEREPKDPAKVIAENALHWYFFILAWAVFYLALSYAGAVRASEREAARLRAAAQTAELRALRYQVNPHFLFNTLNSISALVMAGKRAEAEAMILNLSTFFRTSLASEPTEDVPLAEEIAVQKLYLEIEAVRFPERLRATFDIDPAAAAACVPGLILQPLIENAVKYGVAPARRPVDIRVIARVASDMLEVSVQDDGNGAKALNGTGVGLRNVRDRLAARFGGVASLTAGKRPEGGFEAKLVLPLVTHGC</sequence>
<dbReference type="InterPro" id="IPR050640">
    <property type="entry name" value="Bact_2-comp_sensor_kinase"/>
</dbReference>
<dbReference type="AlphaFoldDB" id="A0A9X2HM44"/>
<dbReference type="Pfam" id="PF06580">
    <property type="entry name" value="His_kinase"/>
    <property type="match status" value="1"/>
</dbReference>
<dbReference type="GO" id="GO:0016020">
    <property type="term" value="C:membrane"/>
    <property type="evidence" value="ECO:0007669"/>
    <property type="project" value="InterPro"/>
</dbReference>
<keyword evidence="1" id="KW-0472">Membrane</keyword>
<reference evidence="4" key="1">
    <citation type="submission" date="2022-05" db="EMBL/GenBank/DDBJ databases">
        <title>Sphingomonas sp. strain MG17 Genome sequencing and assembly.</title>
        <authorList>
            <person name="Kim I."/>
        </authorList>
    </citation>
    <scope>NUCLEOTIDE SEQUENCE</scope>
    <source>
        <strain evidence="4">MG17</strain>
    </source>
</reference>
<evidence type="ECO:0000313" key="4">
    <source>
        <dbReference type="EMBL" id="MCP3729843.1"/>
    </source>
</evidence>